<dbReference type="PANTHER" id="PTHR23501">
    <property type="entry name" value="MAJOR FACILITATOR SUPERFAMILY"/>
    <property type="match status" value="1"/>
</dbReference>
<dbReference type="NCBIfam" id="TIGR00711">
    <property type="entry name" value="efflux_EmrB"/>
    <property type="match status" value="1"/>
</dbReference>
<feature type="transmembrane region" description="Helical" evidence="7">
    <location>
        <begin position="245"/>
        <end position="271"/>
    </location>
</feature>
<feature type="transmembrane region" description="Helical" evidence="7">
    <location>
        <begin position="25"/>
        <end position="46"/>
    </location>
</feature>
<evidence type="ECO:0000256" key="2">
    <source>
        <dbReference type="ARBA" id="ARBA00022448"/>
    </source>
</evidence>
<feature type="transmembrane region" description="Helical" evidence="7">
    <location>
        <begin position="58"/>
        <end position="85"/>
    </location>
</feature>
<feature type="transmembrane region" description="Helical" evidence="7">
    <location>
        <begin position="179"/>
        <end position="197"/>
    </location>
</feature>
<keyword evidence="3" id="KW-1003">Cell membrane</keyword>
<evidence type="ECO:0000256" key="4">
    <source>
        <dbReference type="ARBA" id="ARBA00022692"/>
    </source>
</evidence>
<dbReference type="GO" id="GO:0005886">
    <property type="term" value="C:plasma membrane"/>
    <property type="evidence" value="ECO:0007669"/>
    <property type="project" value="UniProtKB-SubCell"/>
</dbReference>
<sequence length="475" mass="49245">MVLAALDQNIVNTALPRIVGDLGGMAHLSWVVTAFMLTATVTTALYGKLSDLYGRRMLIFVAVGLFLLGSLACGSARSMGALIVFRGLQGLGAGGLLVLAQSVIGDLIAPRDRPRFQGLFTGTFALASVAGPVLGGVITQMISWRWVFWINLPIGFVAVAMIALALPKSPEREVAHLDWIGAALLTGTTTAFLLLLASGGAEFPWISAEGAGLAAATVILAALFIRQESRAADPMIRLALFHNAVFTRGVAVGGMMVFAMMGSTVYLPLYFQLVLGMMPATAGAMLLPQVVGMVATSIVGGRIVARRGRNRPFLLVGIGLEAVALASLAVFAWIGASPLVFLVSMALLGLGMGMPNITVAVQNAVAHRELGAATGAMTFVRSLGGALGVATSGAIMAQRLGGAFDHIAGIDIADLMAHGVQALEHVAPAQQLMVADIYRSALTGCFLLSAVVMAVAFILVIGLPDVVLRDEIGAD</sequence>
<dbReference type="Gene3D" id="1.20.1720.10">
    <property type="entry name" value="Multidrug resistance protein D"/>
    <property type="match status" value="1"/>
</dbReference>
<dbReference type="Pfam" id="PF07690">
    <property type="entry name" value="MFS_1"/>
    <property type="match status" value="1"/>
</dbReference>
<keyword evidence="6 7" id="KW-0472">Membrane</keyword>
<accession>A0A182D4D5</accession>
<dbReference type="InterPro" id="IPR036259">
    <property type="entry name" value="MFS_trans_sf"/>
</dbReference>
<evidence type="ECO:0000256" key="5">
    <source>
        <dbReference type="ARBA" id="ARBA00022989"/>
    </source>
</evidence>
<evidence type="ECO:0000313" key="9">
    <source>
        <dbReference type="EMBL" id="BAS00310.1"/>
    </source>
</evidence>
<feature type="transmembrane region" description="Helical" evidence="7">
    <location>
        <begin position="340"/>
        <end position="361"/>
    </location>
</feature>
<dbReference type="InterPro" id="IPR020846">
    <property type="entry name" value="MFS_dom"/>
</dbReference>
<evidence type="ECO:0000259" key="8">
    <source>
        <dbReference type="PROSITE" id="PS50850"/>
    </source>
</evidence>
<dbReference type="PANTHER" id="PTHR23501:SF197">
    <property type="entry name" value="COMD"/>
    <property type="match status" value="1"/>
</dbReference>
<dbReference type="InterPro" id="IPR011701">
    <property type="entry name" value="MFS"/>
</dbReference>
<keyword evidence="5 7" id="KW-1133">Transmembrane helix</keyword>
<gene>
    <name evidence="9" type="ORF">BV133_2716</name>
</gene>
<dbReference type="SUPFAM" id="SSF103473">
    <property type="entry name" value="MFS general substrate transporter"/>
    <property type="match status" value="1"/>
</dbReference>
<dbReference type="AlphaFoldDB" id="A0A182D4D5"/>
<protein>
    <submittedName>
        <fullName evidence="9">Multidrug resistance protein B</fullName>
    </submittedName>
</protein>
<keyword evidence="4 7" id="KW-0812">Transmembrane</keyword>
<feature type="transmembrane region" description="Helical" evidence="7">
    <location>
        <begin position="441"/>
        <end position="463"/>
    </location>
</feature>
<keyword evidence="2" id="KW-0813">Transport</keyword>
<evidence type="ECO:0000256" key="7">
    <source>
        <dbReference type="SAM" id="Phobius"/>
    </source>
</evidence>
<dbReference type="Gene3D" id="1.20.1250.20">
    <property type="entry name" value="MFS general substrate transporter like domains"/>
    <property type="match status" value="1"/>
</dbReference>
<reference evidence="9" key="1">
    <citation type="journal article" date="2015" name="Genome Announc.">
        <title>Complete Genome Sequence of the Bacteriochlorophyll b-Producing Photosynthetic Bacterium Blastochloris viridis.</title>
        <authorList>
            <person name="Tsukatani Y."/>
            <person name="Hirose Y."/>
            <person name="Harada J."/>
            <person name="Misawa N."/>
            <person name="Mori K."/>
            <person name="Inoue K."/>
            <person name="Tamiaki H."/>
        </authorList>
    </citation>
    <scope>NUCLEOTIDE SEQUENCE [LARGE SCALE GENOMIC DNA]</scope>
    <source>
        <strain evidence="9">DSM 133</strain>
    </source>
</reference>
<proteinExistence type="predicted"/>
<evidence type="ECO:0000256" key="6">
    <source>
        <dbReference type="ARBA" id="ARBA00023136"/>
    </source>
</evidence>
<dbReference type="PRINTS" id="PR01036">
    <property type="entry name" value="TCRTETB"/>
</dbReference>
<dbReference type="InterPro" id="IPR004638">
    <property type="entry name" value="EmrB-like"/>
</dbReference>
<dbReference type="CDD" id="cd17502">
    <property type="entry name" value="MFS_Azr1_MDR_like"/>
    <property type="match status" value="1"/>
</dbReference>
<feature type="transmembrane region" description="Helical" evidence="7">
    <location>
        <begin position="91"/>
        <end position="109"/>
    </location>
</feature>
<feature type="transmembrane region" description="Helical" evidence="7">
    <location>
        <begin position="116"/>
        <end position="134"/>
    </location>
</feature>
<feature type="transmembrane region" description="Helical" evidence="7">
    <location>
        <begin position="203"/>
        <end position="225"/>
    </location>
</feature>
<dbReference type="PROSITE" id="PS50850">
    <property type="entry name" value="MFS"/>
    <property type="match status" value="1"/>
</dbReference>
<feature type="transmembrane region" description="Helical" evidence="7">
    <location>
        <begin position="277"/>
        <end position="301"/>
    </location>
</feature>
<name>A0A182D4D5_BLAVI</name>
<feature type="domain" description="Major facilitator superfamily (MFS) profile" evidence="8">
    <location>
        <begin position="1"/>
        <end position="468"/>
    </location>
</feature>
<feature type="transmembrane region" description="Helical" evidence="7">
    <location>
        <begin position="146"/>
        <end position="167"/>
    </location>
</feature>
<organism evidence="9">
    <name type="scientific">Blastochloris viridis</name>
    <name type="common">Rhodopseudomonas viridis</name>
    <dbReference type="NCBI Taxonomy" id="1079"/>
    <lineage>
        <taxon>Bacteria</taxon>
        <taxon>Pseudomonadati</taxon>
        <taxon>Pseudomonadota</taxon>
        <taxon>Alphaproteobacteria</taxon>
        <taxon>Hyphomicrobiales</taxon>
        <taxon>Blastochloridaceae</taxon>
        <taxon>Blastochloris</taxon>
    </lineage>
</organism>
<dbReference type="EMBL" id="AP014854">
    <property type="protein sequence ID" value="BAS00310.1"/>
    <property type="molecule type" value="Genomic_DNA"/>
</dbReference>
<dbReference type="PATRIC" id="fig|1079.8.peg.2803"/>
<comment type="subcellular location">
    <subcellularLocation>
        <location evidence="1">Cell membrane</location>
        <topology evidence="1">Multi-pass membrane protein</topology>
    </subcellularLocation>
</comment>
<feature type="transmembrane region" description="Helical" evidence="7">
    <location>
        <begin position="313"/>
        <end position="334"/>
    </location>
</feature>
<evidence type="ECO:0000256" key="1">
    <source>
        <dbReference type="ARBA" id="ARBA00004651"/>
    </source>
</evidence>
<dbReference type="FunFam" id="1.20.1720.10:FF:000004">
    <property type="entry name" value="EmrB/QacA family drug resistance transporter"/>
    <property type="match status" value="1"/>
</dbReference>
<dbReference type="GO" id="GO:0022857">
    <property type="term" value="F:transmembrane transporter activity"/>
    <property type="evidence" value="ECO:0007669"/>
    <property type="project" value="InterPro"/>
</dbReference>
<evidence type="ECO:0000256" key="3">
    <source>
        <dbReference type="ARBA" id="ARBA00022475"/>
    </source>
</evidence>